<comment type="caution">
    <text evidence="1">The sequence shown here is derived from an EMBL/GenBank/DDBJ whole genome shotgun (WGS) entry which is preliminary data.</text>
</comment>
<evidence type="ECO:0000313" key="1">
    <source>
        <dbReference type="EMBL" id="CAG5127647.1"/>
    </source>
</evidence>
<dbReference type="AlphaFoldDB" id="A0A8S3ZDH5"/>
<name>A0A8S3ZDH5_9EUPU</name>
<evidence type="ECO:0000313" key="2">
    <source>
        <dbReference type="Proteomes" id="UP000678393"/>
    </source>
</evidence>
<organism evidence="1 2">
    <name type="scientific">Candidula unifasciata</name>
    <dbReference type="NCBI Taxonomy" id="100452"/>
    <lineage>
        <taxon>Eukaryota</taxon>
        <taxon>Metazoa</taxon>
        <taxon>Spiralia</taxon>
        <taxon>Lophotrochozoa</taxon>
        <taxon>Mollusca</taxon>
        <taxon>Gastropoda</taxon>
        <taxon>Heterobranchia</taxon>
        <taxon>Euthyneura</taxon>
        <taxon>Panpulmonata</taxon>
        <taxon>Eupulmonata</taxon>
        <taxon>Stylommatophora</taxon>
        <taxon>Helicina</taxon>
        <taxon>Helicoidea</taxon>
        <taxon>Geomitridae</taxon>
        <taxon>Candidula</taxon>
    </lineage>
</organism>
<dbReference type="InterPro" id="IPR036140">
    <property type="entry name" value="PFN_sf"/>
</dbReference>
<dbReference type="Pfam" id="PF00235">
    <property type="entry name" value="Profilin"/>
    <property type="match status" value="1"/>
</dbReference>
<reference evidence="1" key="1">
    <citation type="submission" date="2021-04" db="EMBL/GenBank/DDBJ databases">
        <authorList>
            <consortium name="Molecular Ecology Group"/>
        </authorList>
    </citation>
    <scope>NUCLEOTIDE SEQUENCE</scope>
</reference>
<dbReference type="Gene3D" id="3.30.450.30">
    <property type="entry name" value="Dynein light chain 2a, cytoplasmic"/>
    <property type="match status" value="1"/>
</dbReference>
<dbReference type="SUPFAM" id="SSF55770">
    <property type="entry name" value="Profilin (actin-binding protein)"/>
    <property type="match status" value="1"/>
</dbReference>
<protein>
    <recommendedName>
        <fullName evidence="3">Profilin</fullName>
    </recommendedName>
</protein>
<dbReference type="GO" id="GO:0003779">
    <property type="term" value="F:actin binding"/>
    <property type="evidence" value="ECO:0007669"/>
    <property type="project" value="InterPro"/>
</dbReference>
<proteinExistence type="predicted"/>
<evidence type="ECO:0008006" key="3">
    <source>
        <dbReference type="Google" id="ProtNLM"/>
    </source>
</evidence>
<dbReference type="OrthoDB" id="6161781at2759"/>
<feature type="non-terminal residue" evidence="1">
    <location>
        <position position="1"/>
    </location>
</feature>
<accession>A0A8S3ZDH5</accession>
<sequence length="134" mass="14685">IPKFLKSELAASLLDLMQQLLARGKVRQVAVLEQANCCMLTSLPTWHLAHRDQIGLVKAATSSLETMFKISVEKEFYTCFKHGTDKIVCHSGDSVLVAQTTHSCVVVGVASDHIPGSCLYEVSELARALLDKGW</sequence>
<dbReference type="InterPro" id="IPR048278">
    <property type="entry name" value="PFN"/>
</dbReference>
<dbReference type="EMBL" id="CAJHNH020002757">
    <property type="protein sequence ID" value="CAG5127647.1"/>
    <property type="molecule type" value="Genomic_DNA"/>
</dbReference>
<gene>
    <name evidence="1" type="ORF">CUNI_LOCUS13205</name>
</gene>
<dbReference type="Proteomes" id="UP000678393">
    <property type="component" value="Unassembled WGS sequence"/>
</dbReference>
<keyword evidence="2" id="KW-1185">Reference proteome</keyword>